<dbReference type="PANTHER" id="PTHR21063:SF4">
    <property type="entry name" value="CD48 ANTIGEN-RELATED"/>
    <property type="match status" value="1"/>
</dbReference>
<name>A0A9D3TCA1_MEGAT</name>
<dbReference type="PANTHER" id="PTHR21063">
    <property type="entry name" value="LFA-3"/>
    <property type="match status" value="1"/>
</dbReference>
<keyword evidence="1" id="KW-0732">Signal</keyword>
<dbReference type="InterPro" id="IPR013783">
    <property type="entry name" value="Ig-like_fold"/>
</dbReference>
<organism evidence="2 3">
    <name type="scientific">Megalops atlanticus</name>
    <name type="common">Tarpon</name>
    <name type="synonym">Clupea gigantea</name>
    <dbReference type="NCBI Taxonomy" id="7932"/>
    <lineage>
        <taxon>Eukaryota</taxon>
        <taxon>Metazoa</taxon>
        <taxon>Chordata</taxon>
        <taxon>Craniata</taxon>
        <taxon>Vertebrata</taxon>
        <taxon>Euteleostomi</taxon>
        <taxon>Actinopterygii</taxon>
        <taxon>Neopterygii</taxon>
        <taxon>Teleostei</taxon>
        <taxon>Elopiformes</taxon>
        <taxon>Megalopidae</taxon>
        <taxon>Megalops</taxon>
    </lineage>
</organism>
<gene>
    <name evidence="2" type="ORF">MATL_G00022910</name>
</gene>
<dbReference type="AlphaFoldDB" id="A0A9D3TCA1"/>
<dbReference type="InterPro" id="IPR036179">
    <property type="entry name" value="Ig-like_dom_sf"/>
</dbReference>
<dbReference type="Proteomes" id="UP001046870">
    <property type="component" value="Chromosome 2"/>
</dbReference>
<evidence type="ECO:0000313" key="2">
    <source>
        <dbReference type="EMBL" id="KAG7487403.1"/>
    </source>
</evidence>
<evidence type="ECO:0000313" key="3">
    <source>
        <dbReference type="Proteomes" id="UP001046870"/>
    </source>
</evidence>
<feature type="chain" id="PRO_5039171608" description="Ig-like domain-containing protein" evidence="1">
    <location>
        <begin position="21"/>
        <end position="392"/>
    </location>
</feature>
<evidence type="ECO:0008006" key="4">
    <source>
        <dbReference type="Google" id="ProtNLM"/>
    </source>
</evidence>
<proteinExistence type="predicted"/>
<dbReference type="Gene3D" id="2.60.40.10">
    <property type="entry name" value="Immunoglobulins"/>
    <property type="match status" value="3"/>
</dbReference>
<evidence type="ECO:0000256" key="1">
    <source>
        <dbReference type="SAM" id="SignalP"/>
    </source>
</evidence>
<protein>
    <recommendedName>
        <fullName evidence="4">Ig-like domain-containing protein</fullName>
    </recommendedName>
</protein>
<keyword evidence="3" id="KW-1185">Reference proteome</keyword>
<dbReference type="EMBL" id="JAFDVH010000002">
    <property type="protein sequence ID" value="KAG7487403.1"/>
    <property type="molecule type" value="Genomic_DNA"/>
</dbReference>
<accession>A0A9D3TCA1</accession>
<sequence length="392" mass="43831">MKKVLKILHILSLFVPFVVGENLNETAGGTVSFPHSVKKEGVLKYENETIGQIIDGQSQTNLSEHFAGRLLWNSSTGYFSITDLKPEDSGEYRVHTNGSSSSYNLTVSGEFSMTDINRTAGGTVSFPHSVKKEGVLKYENETIGRVTDGQSQTNLSEQFAGRLLWNSSTGCFRITALKPEDSGEYRVHSHGTSRVYTLTVSVAISKPTTKAYRYGNGTCIALCYTKDWNHRLRWVRMSDNQTMAQLYNPSEKPWLGLLLNGEDKDRYKCVVERYGVEKFTIIQKKTFCNTPVSKPKIEFSGCHLRCSVENGTDVTLSLFLGNKMFVYITDPSTPLTLSVIVEKRGIFRCEAKNHVSNETLSIKVDAICSGNYHLKKSFLVVFTLLSLSTVLF</sequence>
<dbReference type="SUPFAM" id="SSF48726">
    <property type="entry name" value="Immunoglobulin"/>
    <property type="match status" value="2"/>
</dbReference>
<feature type="signal peptide" evidence="1">
    <location>
        <begin position="1"/>
        <end position="20"/>
    </location>
</feature>
<dbReference type="OrthoDB" id="8741746at2759"/>
<reference evidence="2" key="1">
    <citation type="submission" date="2021-01" db="EMBL/GenBank/DDBJ databases">
        <authorList>
            <person name="Zahm M."/>
            <person name="Roques C."/>
            <person name="Cabau C."/>
            <person name="Klopp C."/>
            <person name="Donnadieu C."/>
            <person name="Jouanno E."/>
            <person name="Lampietro C."/>
            <person name="Louis A."/>
            <person name="Herpin A."/>
            <person name="Echchiki A."/>
            <person name="Berthelot C."/>
            <person name="Parey E."/>
            <person name="Roest-Crollius H."/>
            <person name="Braasch I."/>
            <person name="Postlethwait J."/>
            <person name="Bobe J."/>
            <person name="Montfort J."/>
            <person name="Bouchez O."/>
            <person name="Begum T."/>
            <person name="Mejri S."/>
            <person name="Adams A."/>
            <person name="Chen W.-J."/>
            <person name="Guiguen Y."/>
        </authorList>
    </citation>
    <scope>NUCLEOTIDE SEQUENCE</scope>
    <source>
        <strain evidence="2">YG-15Mar2019-1</strain>
        <tissue evidence="2">Brain</tissue>
    </source>
</reference>
<comment type="caution">
    <text evidence="2">The sequence shown here is derived from an EMBL/GenBank/DDBJ whole genome shotgun (WGS) entry which is preliminary data.</text>
</comment>